<dbReference type="Proteomes" id="UP001221566">
    <property type="component" value="Unassembled WGS sequence"/>
</dbReference>
<evidence type="ECO:0000259" key="1">
    <source>
        <dbReference type="Pfam" id="PF07693"/>
    </source>
</evidence>
<dbReference type="EMBL" id="JAQQKY010000001">
    <property type="protein sequence ID" value="MDC7689398.1"/>
    <property type="molecule type" value="Genomic_DNA"/>
</dbReference>
<gene>
    <name evidence="2" type="ORF">PQU93_01160</name>
</gene>
<evidence type="ECO:0000313" key="2">
    <source>
        <dbReference type="EMBL" id="MDC7689398.1"/>
    </source>
</evidence>
<accession>A0ABT5I037</accession>
<dbReference type="SUPFAM" id="SSF52540">
    <property type="entry name" value="P-loop containing nucleoside triphosphate hydrolases"/>
    <property type="match status" value="1"/>
</dbReference>
<proteinExistence type="predicted"/>
<feature type="domain" description="KAP NTPase" evidence="1">
    <location>
        <begin position="20"/>
        <end position="299"/>
    </location>
</feature>
<dbReference type="InterPro" id="IPR027417">
    <property type="entry name" value="P-loop_NTPase"/>
</dbReference>
<dbReference type="InterPro" id="IPR052754">
    <property type="entry name" value="NTPase_KAP_P-loop"/>
</dbReference>
<evidence type="ECO:0000313" key="3">
    <source>
        <dbReference type="Proteomes" id="UP001221566"/>
    </source>
</evidence>
<reference evidence="2 3" key="1">
    <citation type="submission" date="2023-01" db="EMBL/GenBank/DDBJ databases">
        <title>Novel species of the genus Vogesella isolated from rivers.</title>
        <authorList>
            <person name="Lu H."/>
        </authorList>
    </citation>
    <scope>NUCLEOTIDE SEQUENCE [LARGE SCALE GENOMIC DNA]</scope>
    <source>
        <strain evidence="2 3">SH7W</strain>
    </source>
</reference>
<sequence length="425" mass="48423">MTVSALAADTHATEDLLGFTPHAQRLAKTILGLPKDHSFVIGIEGEWGEGKSSFIKLLNQAFRDETDLLRPTLVEFNPWWFEGSDQLMRHFFDELFAQIDWSKEAGSKAKEALAKLAYGLKKASKIIEYVPVGISKDLLEKLAEVVEPQKQTESIADLRQSAKSTLGALQFKTVVFIDDLDRLPPNEVNELFRVIKAVADLPNIVYVVAYDRAIVASALDSFHKDKGEAYLEKIIQLPYRLPKPTGAHRRAYYHKVLNELPLVRDCAGEDKETALDFIIAAFLPTPRDVKRLYVALLGTQHLPAEIGMNSLDFIFLEAMRIKYRKIWSAFLAEWQRRLDQSFLIDGDFLSRQMKFESSHQKELVEQAIRFFCHPDSWPHREHTMPADKNCLANLASAGRIPEATARSRQWYVSYQQQLAAFAEQE</sequence>
<dbReference type="RefSeq" id="WP_272802062.1">
    <property type="nucleotide sequence ID" value="NZ_JAQQKY010000001.1"/>
</dbReference>
<organism evidence="2 3">
    <name type="scientific">Vogesella indigofera</name>
    <name type="common">Pseudomonas indigofera</name>
    <dbReference type="NCBI Taxonomy" id="45465"/>
    <lineage>
        <taxon>Bacteria</taxon>
        <taxon>Pseudomonadati</taxon>
        <taxon>Pseudomonadota</taxon>
        <taxon>Betaproteobacteria</taxon>
        <taxon>Neisseriales</taxon>
        <taxon>Chromobacteriaceae</taxon>
        <taxon>Vogesella</taxon>
    </lineage>
</organism>
<keyword evidence="3" id="KW-1185">Reference proteome</keyword>
<name>A0ABT5I037_VOGIN</name>
<comment type="caution">
    <text evidence="2">The sequence shown here is derived from an EMBL/GenBank/DDBJ whole genome shotgun (WGS) entry which is preliminary data.</text>
</comment>
<dbReference type="InterPro" id="IPR011646">
    <property type="entry name" value="KAP_P-loop"/>
</dbReference>
<dbReference type="Pfam" id="PF07693">
    <property type="entry name" value="KAP_NTPase"/>
    <property type="match status" value="1"/>
</dbReference>
<dbReference type="Gene3D" id="3.40.50.300">
    <property type="entry name" value="P-loop containing nucleotide triphosphate hydrolases"/>
    <property type="match status" value="1"/>
</dbReference>
<dbReference type="PANTHER" id="PTHR22674:SF6">
    <property type="entry name" value="NTPASE KAP FAMILY P-LOOP DOMAIN-CONTAINING PROTEIN 1"/>
    <property type="match status" value="1"/>
</dbReference>
<protein>
    <submittedName>
        <fullName evidence="2">P-loop NTPase fold protein</fullName>
    </submittedName>
</protein>
<dbReference type="PANTHER" id="PTHR22674">
    <property type="entry name" value="NTPASE, KAP FAMILY P-LOOP DOMAIN-CONTAINING 1"/>
    <property type="match status" value="1"/>
</dbReference>